<name>A0A934WIK6_9RHOB</name>
<evidence type="ECO:0000313" key="3">
    <source>
        <dbReference type="EMBL" id="MBK5928320.1"/>
    </source>
</evidence>
<dbReference type="EMBL" id="NHSD01000299">
    <property type="protein sequence ID" value="MBK5928320.1"/>
    <property type="molecule type" value="Genomic_DNA"/>
</dbReference>
<dbReference type="Proteomes" id="UP000706333">
    <property type="component" value="Unassembled WGS sequence"/>
</dbReference>
<keyword evidence="4" id="KW-1185">Reference proteome</keyword>
<feature type="domain" description="DUF4168" evidence="2">
    <location>
        <begin position="68"/>
        <end position="144"/>
    </location>
</feature>
<evidence type="ECO:0000256" key="1">
    <source>
        <dbReference type="SAM" id="MobiDB-lite"/>
    </source>
</evidence>
<organism evidence="3 4">
    <name type="scientific">Rhodobaculum claviforme</name>
    <dbReference type="NCBI Taxonomy" id="1549854"/>
    <lineage>
        <taxon>Bacteria</taxon>
        <taxon>Pseudomonadati</taxon>
        <taxon>Pseudomonadota</taxon>
        <taxon>Alphaproteobacteria</taxon>
        <taxon>Rhodobacterales</taxon>
        <taxon>Paracoccaceae</taxon>
        <taxon>Rhodobaculum</taxon>
    </lineage>
</organism>
<sequence>MTPYPLGTTAGPAGPCGAEPQTGDHMTFRNALAATALGTTVMLGGMTLAPVALMAQTAQPGAVEEVNEDELSAFVRATLAMSEVRDIYIERIETAESEDQQQQLIEEGNTAMMTALEDEPGMSLERYFEINEAAQTDAELNERIVMLLQEMASEG</sequence>
<dbReference type="AlphaFoldDB" id="A0A934WIK6"/>
<gene>
    <name evidence="3" type="ORF">CCR87_13420</name>
</gene>
<proteinExistence type="predicted"/>
<accession>A0A934WIK6</accession>
<reference evidence="3" key="2">
    <citation type="journal article" date="2020" name="Microorganisms">
        <title>Osmotic Adaptation and Compatible Solute Biosynthesis of Phototrophic Bacteria as Revealed from Genome Analyses.</title>
        <authorList>
            <person name="Imhoff J.F."/>
            <person name="Rahn T."/>
            <person name="Kunzel S."/>
            <person name="Keller A."/>
            <person name="Neulinger S.C."/>
        </authorList>
    </citation>
    <scope>NUCLEOTIDE SEQUENCE</scope>
    <source>
        <strain evidence="3">LMG 28126</strain>
    </source>
</reference>
<reference evidence="3" key="1">
    <citation type="submission" date="2017-05" db="EMBL/GenBank/DDBJ databases">
        <authorList>
            <person name="Imhoff J.F."/>
            <person name="Rahn T."/>
            <person name="Kuenzel S."/>
            <person name="Neulinger S.C."/>
        </authorList>
    </citation>
    <scope>NUCLEOTIDE SEQUENCE</scope>
    <source>
        <strain evidence="3">LMG 28126</strain>
    </source>
</reference>
<comment type="caution">
    <text evidence="3">The sequence shown here is derived from an EMBL/GenBank/DDBJ whole genome shotgun (WGS) entry which is preliminary data.</text>
</comment>
<dbReference type="Pfam" id="PF13767">
    <property type="entry name" value="DUF4168"/>
    <property type="match status" value="1"/>
</dbReference>
<protein>
    <recommendedName>
        <fullName evidence="2">DUF4168 domain-containing protein</fullName>
    </recommendedName>
</protein>
<evidence type="ECO:0000259" key="2">
    <source>
        <dbReference type="Pfam" id="PF13767"/>
    </source>
</evidence>
<dbReference type="InterPro" id="IPR025433">
    <property type="entry name" value="DUF4168"/>
</dbReference>
<feature type="compositionally biased region" description="Low complexity" evidence="1">
    <location>
        <begin position="1"/>
        <end position="18"/>
    </location>
</feature>
<evidence type="ECO:0000313" key="4">
    <source>
        <dbReference type="Proteomes" id="UP000706333"/>
    </source>
</evidence>
<feature type="region of interest" description="Disordered" evidence="1">
    <location>
        <begin position="1"/>
        <end position="21"/>
    </location>
</feature>